<dbReference type="Pfam" id="PF01790">
    <property type="entry name" value="LGT"/>
    <property type="match status" value="1"/>
</dbReference>
<comment type="similarity">
    <text evidence="1 7">Belongs to the Lgt family.</text>
</comment>
<feature type="binding site" evidence="7">
    <location>
        <position position="147"/>
    </location>
    <ligand>
        <name>a 1,2-diacyl-sn-glycero-3-phospho-(1'-sn-glycerol)</name>
        <dbReference type="ChEBI" id="CHEBI:64716"/>
    </ligand>
</feature>
<dbReference type="AlphaFoldDB" id="A0A9X1P7D0"/>
<comment type="catalytic activity">
    <reaction evidence="7">
        <text>L-cysteinyl-[prolipoprotein] + a 1,2-diacyl-sn-glycero-3-phospho-(1'-sn-glycerol) = an S-1,2-diacyl-sn-glyceryl-L-cysteinyl-[prolipoprotein] + sn-glycerol 1-phosphate + H(+)</text>
        <dbReference type="Rhea" id="RHEA:56712"/>
        <dbReference type="Rhea" id="RHEA-COMP:14679"/>
        <dbReference type="Rhea" id="RHEA-COMP:14680"/>
        <dbReference type="ChEBI" id="CHEBI:15378"/>
        <dbReference type="ChEBI" id="CHEBI:29950"/>
        <dbReference type="ChEBI" id="CHEBI:57685"/>
        <dbReference type="ChEBI" id="CHEBI:64716"/>
        <dbReference type="ChEBI" id="CHEBI:140658"/>
        <dbReference type="EC" id="2.5.1.145"/>
    </reaction>
</comment>
<evidence type="ECO:0000313" key="9">
    <source>
        <dbReference type="Proteomes" id="UP001139700"/>
    </source>
</evidence>
<dbReference type="HAMAP" id="MF_01147">
    <property type="entry name" value="Lgt"/>
    <property type="match status" value="1"/>
</dbReference>
<gene>
    <name evidence="7 8" type="primary">lgt</name>
    <name evidence="8" type="ORF">LXM24_08365</name>
</gene>
<dbReference type="EC" id="2.5.1.145" evidence="7"/>
<feature type="transmembrane region" description="Helical" evidence="7">
    <location>
        <begin position="55"/>
        <end position="75"/>
    </location>
</feature>
<reference evidence="8" key="1">
    <citation type="submission" date="2021-12" db="EMBL/GenBank/DDBJ databases">
        <title>Novel species in genus Dyadobacter.</title>
        <authorList>
            <person name="Ma C."/>
        </authorList>
    </citation>
    <scope>NUCLEOTIDE SEQUENCE</scope>
    <source>
        <strain evidence="8">CY399</strain>
    </source>
</reference>
<sequence length="270" mass="31242">MLGYIIWDTEPEVFSWSSVPRWYGVFWVIGIFLSIAVAGYIFKIEKRQPKEVDELTLYLIIGTLVGARLGHILFYDPLHYWQHPIEILLVSLTPSFHFTGLAGLASHGGGIGLITSAFVFARRKKMDFLWLLDRIAILVPLCGAFIRLGNLTNSEMIGIPTNMPWAFVFTNIDNVPRHPAQLYEAIYCCLIFGLIFYLWHRKRHQWSDGVLFGMMISILFSLRFIDEFFKENQEAFENNMMINMGQILSIPFILLGLLIITIRINKRIYK</sequence>
<dbReference type="InterPro" id="IPR001640">
    <property type="entry name" value="Lgt"/>
</dbReference>
<keyword evidence="6 7" id="KW-0472">Membrane</keyword>
<keyword evidence="5 7" id="KW-1133">Transmembrane helix</keyword>
<evidence type="ECO:0000256" key="5">
    <source>
        <dbReference type="ARBA" id="ARBA00022989"/>
    </source>
</evidence>
<dbReference type="PANTHER" id="PTHR30589:SF0">
    <property type="entry name" value="PHOSPHATIDYLGLYCEROL--PROLIPOPROTEIN DIACYLGLYCERYL TRANSFERASE"/>
    <property type="match status" value="1"/>
</dbReference>
<comment type="subcellular location">
    <subcellularLocation>
        <location evidence="7">Cell membrane</location>
        <topology evidence="7">Multi-pass membrane protein</topology>
    </subcellularLocation>
</comment>
<dbReference type="RefSeq" id="WP_234612534.1">
    <property type="nucleotide sequence ID" value="NZ_CP098806.1"/>
</dbReference>
<organism evidence="8 9">
    <name type="scientific">Dyadobacter fanqingshengii</name>
    <dbReference type="NCBI Taxonomy" id="2906443"/>
    <lineage>
        <taxon>Bacteria</taxon>
        <taxon>Pseudomonadati</taxon>
        <taxon>Bacteroidota</taxon>
        <taxon>Cytophagia</taxon>
        <taxon>Cytophagales</taxon>
        <taxon>Spirosomataceae</taxon>
        <taxon>Dyadobacter</taxon>
    </lineage>
</organism>
<dbReference type="Proteomes" id="UP001139700">
    <property type="component" value="Unassembled WGS sequence"/>
</dbReference>
<feature type="transmembrane region" description="Helical" evidence="7">
    <location>
        <begin position="22"/>
        <end position="43"/>
    </location>
</feature>
<evidence type="ECO:0000256" key="3">
    <source>
        <dbReference type="ARBA" id="ARBA00022679"/>
    </source>
</evidence>
<evidence type="ECO:0000256" key="1">
    <source>
        <dbReference type="ARBA" id="ARBA00007150"/>
    </source>
</evidence>
<dbReference type="GO" id="GO:0042158">
    <property type="term" value="P:lipoprotein biosynthetic process"/>
    <property type="evidence" value="ECO:0007669"/>
    <property type="project" value="UniProtKB-UniRule"/>
</dbReference>
<dbReference type="GO" id="GO:0008961">
    <property type="term" value="F:phosphatidylglycerol-prolipoprotein diacylglyceryl transferase activity"/>
    <property type="evidence" value="ECO:0007669"/>
    <property type="project" value="UniProtKB-UniRule"/>
</dbReference>
<dbReference type="PANTHER" id="PTHR30589">
    <property type="entry name" value="PROLIPOPROTEIN DIACYLGLYCERYL TRANSFERASE"/>
    <property type="match status" value="1"/>
</dbReference>
<feature type="transmembrane region" description="Helical" evidence="7">
    <location>
        <begin position="206"/>
        <end position="225"/>
    </location>
</feature>
<evidence type="ECO:0000256" key="7">
    <source>
        <dbReference type="HAMAP-Rule" id="MF_01147"/>
    </source>
</evidence>
<feature type="transmembrane region" description="Helical" evidence="7">
    <location>
        <begin position="180"/>
        <end position="199"/>
    </location>
</feature>
<keyword evidence="4 7" id="KW-0812">Transmembrane</keyword>
<keyword evidence="3 7" id="KW-0808">Transferase</keyword>
<proteinExistence type="inferred from homology"/>
<protein>
    <recommendedName>
        <fullName evidence="7">Phosphatidylglycerol--prolipoprotein diacylglyceryl transferase</fullName>
        <ecNumber evidence="7">2.5.1.145</ecNumber>
    </recommendedName>
</protein>
<comment type="pathway">
    <text evidence="7">Protein modification; lipoprotein biosynthesis (diacylglyceryl transfer).</text>
</comment>
<dbReference type="GO" id="GO:0005886">
    <property type="term" value="C:plasma membrane"/>
    <property type="evidence" value="ECO:0007669"/>
    <property type="project" value="UniProtKB-SubCell"/>
</dbReference>
<keyword evidence="2 7" id="KW-1003">Cell membrane</keyword>
<evidence type="ECO:0000256" key="6">
    <source>
        <dbReference type="ARBA" id="ARBA00023136"/>
    </source>
</evidence>
<name>A0A9X1P7D0_9BACT</name>
<feature type="transmembrane region" description="Helical" evidence="7">
    <location>
        <begin position="95"/>
        <end position="121"/>
    </location>
</feature>
<feature type="transmembrane region" description="Helical" evidence="7">
    <location>
        <begin position="128"/>
        <end position="146"/>
    </location>
</feature>
<comment type="function">
    <text evidence="7">Catalyzes the transfer of the diacylglyceryl group from phosphatidylglycerol to the sulfhydryl group of the N-terminal cysteine of a prolipoprotein, the first step in the formation of mature lipoproteins.</text>
</comment>
<dbReference type="EMBL" id="JAJTTA010000002">
    <property type="protein sequence ID" value="MCF0040096.1"/>
    <property type="molecule type" value="Genomic_DNA"/>
</dbReference>
<comment type="caution">
    <text evidence="8">The sequence shown here is derived from an EMBL/GenBank/DDBJ whole genome shotgun (WGS) entry which is preliminary data.</text>
</comment>
<accession>A0A9X1P7D0</accession>
<evidence type="ECO:0000256" key="4">
    <source>
        <dbReference type="ARBA" id="ARBA00022692"/>
    </source>
</evidence>
<feature type="transmembrane region" description="Helical" evidence="7">
    <location>
        <begin position="245"/>
        <end position="264"/>
    </location>
</feature>
<dbReference type="NCBIfam" id="TIGR00544">
    <property type="entry name" value="lgt"/>
    <property type="match status" value="1"/>
</dbReference>
<evidence type="ECO:0000256" key="2">
    <source>
        <dbReference type="ARBA" id="ARBA00022475"/>
    </source>
</evidence>
<evidence type="ECO:0000313" key="8">
    <source>
        <dbReference type="EMBL" id="MCF0040096.1"/>
    </source>
</evidence>
<keyword evidence="9" id="KW-1185">Reference proteome</keyword>